<feature type="domain" description="Glycosyl hydrolase family 95 catalytic" evidence="2">
    <location>
        <begin position="3"/>
        <end position="73"/>
    </location>
</feature>
<dbReference type="Pfam" id="PF22124">
    <property type="entry name" value="Glyco_hydro_95_cat"/>
    <property type="match status" value="1"/>
</dbReference>
<dbReference type="SUPFAM" id="SSF48208">
    <property type="entry name" value="Six-hairpin glycosidases"/>
    <property type="match status" value="1"/>
</dbReference>
<evidence type="ECO:0000313" key="4">
    <source>
        <dbReference type="Proteomes" id="UP000053859"/>
    </source>
</evidence>
<protein>
    <submittedName>
        <fullName evidence="3">Alpha-L-fucosidase</fullName>
    </submittedName>
</protein>
<dbReference type="PATRIC" id="fig|146537.3.peg.2553"/>
<dbReference type="InterPro" id="IPR013780">
    <property type="entry name" value="Glyco_hydro_b"/>
</dbReference>
<evidence type="ECO:0000259" key="1">
    <source>
        <dbReference type="Pfam" id="PF21307"/>
    </source>
</evidence>
<organism evidence="3 4">
    <name type="scientific">Streptomyces azureus</name>
    <dbReference type="NCBI Taxonomy" id="146537"/>
    <lineage>
        <taxon>Bacteria</taxon>
        <taxon>Bacillati</taxon>
        <taxon>Actinomycetota</taxon>
        <taxon>Actinomycetes</taxon>
        <taxon>Kitasatosporales</taxon>
        <taxon>Streptomycetaceae</taxon>
        <taxon>Streptomyces</taxon>
    </lineage>
</organism>
<dbReference type="Proteomes" id="UP000053859">
    <property type="component" value="Unassembled WGS sequence"/>
</dbReference>
<evidence type="ECO:0000313" key="3">
    <source>
        <dbReference type="EMBL" id="GAP47678.1"/>
    </source>
</evidence>
<dbReference type="AlphaFoldDB" id="A0A0K8PIX0"/>
<dbReference type="InterPro" id="IPR054363">
    <property type="entry name" value="GH95_cat"/>
</dbReference>
<dbReference type="PANTHER" id="PTHR31084:SF0">
    <property type="entry name" value="ALPHA-L-FUCOSIDASE 2"/>
    <property type="match status" value="1"/>
</dbReference>
<reference evidence="3" key="1">
    <citation type="journal article" date="2015" name="Genome Announc.">
        <title>Draft Genome Sequence of Thiostrepton-Producing Streptomyces azureus ATCC 14921.</title>
        <authorList>
            <person name="Sakihara K."/>
            <person name="Maeda J."/>
            <person name="Tashiro K."/>
            <person name="Fujino Y."/>
            <person name="Kuhara S."/>
            <person name="Ohshima T."/>
            <person name="Ogata S."/>
            <person name="Doi K."/>
        </authorList>
    </citation>
    <scope>NUCLEOTIDE SEQUENCE [LARGE SCALE GENOMIC DNA]</scope>
    <source>
        <strain evidence="3">ATCC14921</strain>
    </source>
</reference>
<gene>
    <name evidence="3" type="ORF">SAZU_2415</name>
</gene>
<name>A0A0K8PIX0_STRAJ</name>
<dbReference type="GO" id="GO:0004560">
    <property type="term" value="F:alpha-L-fucosidase activity"/>
    <property type="evidence" value="ECO:0007669"/>
    <property type="project" value="TreeGrafter"/>
</dbReference>
<feature type="domain" description="Alpha fucosidase A-like C-terminal" evidence="1">
    <location>
        <begin position="75"/>
        <end position="138"/>
    </location>
</feature>
<dbReference type="EMBL" id="DF968240">
    <property type="protein sequence ID" value="GAP47678.1"/>
    <property type="molecule type" value="Genomic_DNA"/>
</dbReference>
<evidence type="ECO:0000259" key="2">
    <source>
        <dbReference type="Pfam" id="PF22124"/>
    </source>
</evidence>
<accession>A0A0K8PIX0</accession>
<dbReference type="PANTHER" id="PTHR31084">
    <property type="entry name" value="ALPHA-L-FUCOSIDASE 2"/>
    <property type="match status" value="1"/>
</dbReference>
<proteinExistence type="predicted"/>
<dbReference type="Gene3D" id="2.60.40.1180">
    <property type="entry name" value="Golgi alpha-mannosidase II"/>
    <property type="match status" value="1"/>
</dbReference>
<dbReference type="InterPro" id="IPR049053">
    <property type="entry name" value="AFCA-like_C"/>
</dbReference>
<keyword evidence="4" id="KW-1185">Reference proteome</keyword>
<dbReference type="Pfam" id="PF21307">
    <property type="entry name" value="Glyco_hydro_95_C"/>
    <property type="match status" value="1"/>
</dbReference>
<dbReference type="InterPro" id="IPR008928">
    <property type="entry name" value="6-hairpin_glycosidase_sf"/>
</dbReference>
<sequence length="156" mass="16802">MFAWANAWRSACWARLKDADKAYRLIATNLRPSTGGGNGTAFNLFDIHEVEQGRGIFQIDANLGTPVAMIEMLVQSRPGHVELLPALPPAWADEGRVRGVGVRGGFVLDLRRRHGRPTEATLHSVGGRTTTVSYAGTARSARLAPGDSATLRDLAP</sequence>
<dbReference type="GO" id="GO:0005975">
    <property type="term" value="P:carbohydrate metabolic process"/>
    <property type="evidence" value="ECO:0007669"/>
    <property type="project" value="InterPro"/>
</dbReference>